<dbReference type="InParanoid" id="A0A7J7CDM6"/>
<accession>A0A7J7CDM6</accession>
<name>A0A7J7CDM6_TRIWF</name>
<protein>
    <recommendedName>
        <fullName evidence="5">Secreted protein</fullName>
    </recommendedName>
</protein>
<proteinExistence type="predicted"/>
<evidence type="ECO:0000313" key="3">
    <source>
        <dbReference type="EMBL" id="KAF5731836.1"/>
    </source>
</evidence>
<reference evidence="3 4" key="1">
    <citation type="journal article" date="2020" name="Nat. Commun.">
        <title>Genome of Tripterygium wilfordii and identification of cytochrome P450 involved in triptolide biosynthesis.</title>
        <authorList>
            <person name="Tu L."/>
            <person name="Su P."/>
            <person name="Zhang Z."/>
            <person name="Gao L."/>
            <person name="Wang J."/>
            <person name="Hu T."/>
            <person name="Zhou J."/>
            <person name="Zhang Y."/>
            <person name="Zhao Y."/>
            <person name="Liu Y."/>
            <person name="Song Y."/>
            <person name="Tong Y."/>
            <person name="Lu Y."/>
            <person name="Yang J."/>
            <person name="Xu C."/>
            <person name="Jia M."/>
            <person name="Peters R.J."/>
            <person name="Huang L."/>
            <person name="Gao W."/>
        </authorList>
    </citation>
    <scope>NUCLEOTIDE SEQUENCE [LARGE SCALE GENOMIC DNA]</scope>
    <source>
        <strain evidence="4">cv. XIE 37</strain>
        <tissue evidence="3">Leaf</tissue>
    </source>
</reference>
<evidence type="ECO:0000313" key="4">
    <source>
        <dbReference type="Proteomes" id="UP000593562"/>
    </source>
</evidence>
<dbReference type="EMBL" id="JAAARO010000018">
    <property type="protein sequence ID" value="KAF5731836.1"/>
    <property type="molecule type" value="Genomic_DNA"/>
</dbReference>
<feature type="region of interest" description="Disordered" evidence="1">
    <location>
        <begin position="68"/>
        <end position="100"/>
    </location>
</feature>
<evidence type="ECO:0000256" key="2">
    <source>
        <dbReference type="SAM" id="SignalP"/>
    </source>
</evidence>
<comment type="caution">
    <text evidence="3">The sequence shown here is derived from an EMBL/GenBank/DDBJ whole genome shotgun (WGS) entry which is preliminary data.</text>
</comment>
<feature type="chain" id="PRO_5029765208" description="Secreted protein" evidence="2">
    <location>
        <begin position="26"/>
        <end position="100"/>
    </location>
</feature>
<sequence>MKIGCHVLLTVINVGCLSSYGGVVSGQISSLPALSVSISLPGLNGNDRLPGAVLLARARLLERLRGVSVSRNRRSSRASSGVSRREQMFGDEPSLASVGD</sequence>
<organism evidence="3 4">
    <name type="scientific">Tripterygium wilfordii</name>
    <name type="common">Thunder God vine</name>
    <dbReference type="NCBI Taxonomy" id="458696"/>
    <lineage>
        <taxon>Eukaryota</taxon>
        <taxon>Viridiplantae</taxon>
        <taxon>Streptophyta</taxon>
        <taxon>Embryophyta</taxon>
        <taxon>Tracheophyta</taxon>
        <taxon>Spermatophyta</taxon>
        <taxon>Magnoliopsida</taxon>
        <taxon>eudicotyledons</taxon>
        <taxon>Gunneridae</taxon>
        <taxon>Pentapetalae</taxon>
        <taxon>rosids</taxon>
        <taxon>fabids</taxon>
        <taxon>Celastrales</taxon>
        <taxon>Celastraceae</taxon>
        <taxon>Tripterygium</taxon>
    </lineage>
</organism>
<gene>
    <name evidence="3" type="ORF">HS088_TW18G00521</name>
</gene>
<feature type="signal peptide" evidence="2">
    <location>
        <begin position="1"/>
        <end position="25"/>
    </location>
</feature>
<keyword evidence="2" id="KW-0732">Signal</keyword>
<evidence type="ECO:0008006" key="5">
    <source>
        <dbReference type="Google" id="ProtNLM"/>
    </source>
</evidence>
<evidence type="ECO:0000256" key="1">
    <source>
        <dbReference type="SAM" id="MobiDB-lite"/>
    </source>
</evidence>
<dbReference type="Proteomes" id="UP000593562">
    <property type="component" value="Unassembled WGS sequence"/>
</dbReference>
<dbReference type="AlphaFoldDB" id="A0A7J7CDM6"/>
<keyword evidence="4" id="KW-1185">Reference proteome</keyword>